<gene>
    <name evidence="2" type="ORF">BJP51_24630</name>
</gene>
<name>A0A1R0X338_9BACL</name>
<dbReference type="Pfam" id="PF13671">
    <property type="entry name" value="AAA_33"/>
    <property type="match status" value="1"/>
</dbReference>
<evidence type="ECO:0000313" key="3">
    <source>
        <dbReference type="Proteomes" id="UP000187465"/>
    </source>
</evidence>
<organism evidence="2 3">
    <name type="scientific">Paenibacillus odorifer</name>
    <dbReference type="NCBI Taxonomy" id="189426"/>
    <lineage>
        <taxon>Bacteria</taxon>
        <taxon>Bacillati</taxon>
        <taxon>Bacillota</taxon>
        <taxon>Bacilli</taxon>
        <taxon>Bacillales</taxon>
        <taxon>Paenibacillaceae</taxon>
        <taxon>Paenibacillus</taxon>
    </lineage>
</organism>
<dbReference type="GO" id="GO:0005524">
    <property type="term" value="F:ATP binding"/>
    <property type="evidence" value="ECO:0007669"/>
    <property type="project" value="UniProtKB-KW"/>
</dbReference>
<dbReference type="EMBL" id="MKQP01000035">
    <property type="protein sequence ID" value="OMD27705.1"/>
    <property type="molecule type" value="Genomic_DNA"/>
</dbReference>
<dbReference type="PANTHER" id="PTHR37807:SF3">
    <property type="entry name" value="OS07G0160300 PROTEIN"/>
    <property type="match status" value="1"/>
</dbReference>
<keyword evidence="2" id="KW-0067">ATP-binding</keyword>
<accession>A0A1R0X338</accession>
<dbReference type="Proteomes" id="UP000187465">
    <property type="component" value="Unassembled WGS sequence"/>
</dbReference>
<dbReference type="SUPFAM" id="SSF52540">
    <property type="entry name" value="P-loop containing nucleoside triphosphate hydrolases"/>
    <property type="match status" value="1"/>
</dbReference>
<evidence type="ECO:0000256" key="1">
    <source>
        <dbReference type="SAM" id="Coils"/>
    </source>
</evidence>
<dbReference type="PANTHER" id="PTHR37807">
    <property type="entry name" value="OS07G0160300 PROTEIN"/>
    <property type="match status" value="1"/>
</dbReference>
<keyword evidence="2" id="KW-0547">Nucleotide-binding</keyword>
<keyword evidence="1" id="KW-0175">Coiled coil</keyword>
<dbReference type="Gene3D" id="3.40.50.300">
    <property type="entry name" value="P-loop containing nucleotide triphosphate hydrolases"/>
    <property type="match status" value="1"/>
</dbReference>
<comment type="caution">
    <text evidence="2">The sequence shown here is derived from an EMBL/GenBank/DDBJ whole genome shotgun (WGS) entry which is preliminary data.</text>
</comment>
<dbReference type="AlphaFoldDB" id="A0A1R0X338"/>
<proteinExistence type="predicted"/>
<dbReference type="RefSeq" id="WP_036681361.1">
    <property type="nucleotide sequence ID" value="NZ_MKQP01000035.1"/>
</dbReference>
<dbReference type="InterPro" id="IPR027417">
    <property type="entry name" value="P-loop_NTPase"/>
</dbReference>
<sequence length="173" mass="19859">MFFLQMSGYPGSGKSSLARVIAQHTSAVILDHDIVKSSLMESLGANFGFKEVGEISYDIEWALIDFYLSQGHNVILDSPCLYSEMIERGLNLTQKYNAEYKYVECLLNDYDELNNRLRNRKRMISQIERVPSEETLLKTIENAKKPSNVRIHIVNTKEPIESYIKSVIEYLNA</sequence>
<evidence type="ECO:0000313" key="2">
    <source>
        <dbReference type="EMBL" id="OMD27705.1"/>
    </source>
</evidence>
<reference evidence="2 3" key="1">
    <citation type="submission" date="2016-10" db="EMBL/GenBank/DDBJ databases">
        <title>Paenibacillus species isolates.</title>
        <authorList>
            <person name="Beno S.M."/>
        </authorList>
    </citation>
    <scope>NUCLEOTIDE SEQUENCE [LARGE SCALE GENOMIC DNA]</scope>
    <source>
        <strain evidence="2 3">FSL H7-0604</strain>
    </source>
</reference>
<feature type="coiled-coil region" evidence="1">
    <location>
        <begin position="103"/>
        <end position="130"/>
    </location>
</feature>
<protein>
    <submittedName>
        <fullName evidence="2">ATP-binding protein</fullName>
    </submittedName>
</protein>